<evidence type="ECO:0000313" key="1">
    <source>
        <dbReference type="EMBL" id="CEK73152.1"/>
    </source>
</evidence>
<dbReference type="GO" id="GO:0000172">
    <property type="term" value="C:ribonuclease MRP complex"/>
    <property type="evidence" value="ECO:0007669"/>
    <property type="project" value="TreeGrafter"/>
</dbReference>
<dbReference type="PANTHER" id="PTHR15396:SF1">
    <property type="entry name" value="RIBONUCLEASE P PROTEIN SUBUNIT P40"/>
    <property type="match status" value="1"/>
</dbReference>
<dbReference type="GO" id="GO:0001682">
    <property type="term" value="P:tRNA 5'-leader removal"/>
    <property type="evidence" value="ECO:0007669"/>
    <property type="project" value="InterPro"/>
</dbReference>
<name>A0A0B6ZXS9_9EUPU</name>
<dbReference type="GO" id="GO:0030681">
    <property type="term" value="C:multimeric ribonuclease P complex"/>
    <property type="evidence" value="ECO:0007669"/>
    <property type="project" value="TreeGrafter"/>
</dbReference>
<organism evidence="1">
    <name type="scientific">Arion vulgaris</name>
    <dbReference type="NCBI Taxonomy" id="1028688"/>
    <lineage>
        <taxon>Eukaryota</taxon>
        <taxon>Metazoa</taxon>
        <taxon>Spiralia</taxon>
        <taxon>Lophotrochozoa</taxon>
        <taxon>Mollusca</taxon>
        <taxon>Gastropoda</taxon>
        <taxon>Heterobranchia</taxon>
        <taxon>Euthyneura</taxon>
        <taxon>Panpulmonata</taxon>
        <taxon>Eupulmonata</taxon>
        <taxon>Stylommatophora</taxon>
        <taxon>Helicina</taxon>
        <taxon>Arionoidea</taxon>
        <taxon>Arionidae</taxon>
        <taxon>Arion</taxon>
    </lineage>
</organism>
<dbReference type="EMBL" id="HACG01026287">
    <property type="protein sequence ID" value="CEK73152.1"/>
    <property type="molecule type" value="Transcribed_RNA"/>
</dbReference>
<dbReference type="GO" id="GO:0000171">
    <property type="term" value="F:ribonuclease MRP activity"/>
    <property type="evidence" value="ECO:0007669"/>
    <property type="project" value="TreeGrafter"/>
</dbReference>
<feature type="non-terminal residue" evidence="1">
    <location>
        <position position="1"/>
    </location>
</feature>
<dbReference type="AlphaFoldDB" id="A0A0B6ZXS9"/>
<gene>
    <name evidence="1" type="primary">ORF85535</name>
</gene>
<protein>
    <submittedName>
        <fullName evidence="1">Uncharacterized protein</fullName>
    </submittedName>
</protein>
<dbReference type="Pfam" id="PF08584">
    <property type="entry name" value="Ribonuc_P_40"/>
    <property type="match status" value="1"/>
</dbReference>
<dbReference type="GO" id="GO:0000447">
    <property type="term" value="P:endonucleolytic cleavage in ITS1 to separate SSU-rRNA from 5.8S rRNA and LSU-rRNA from tricistronic rRNA transcript (SSU-rRNA, 5.8S rRNA, LSU-rRNA)"/>
    <property type="evidence" value="ECO:0007669"/>
    <property type="project" value="TreeGrafter"/>
</dbReference>
<reference evidence="1" key="1">
    <citation type="submission" date="2014-12" db="EMBL/GenBank/DDBJ databases">
        <title>Insight into the proteome of Arion vulgaris.</title>
        <authorList>
            <person name="Aradska J."/>
            <person name="Bulat T."/>
            <person name="Smidak R."/>
            <person name="Sarate P."/>
            <person name="Gangsoo J."/>
            <person name="Sialana F."/>
            <person name="Bilban M."/>
            <person name="Lubec G."/>
        </authorList>
    </citation>
    <scope>NUCLEOTIDE SEQUENCE</scope>
    <source>
        <tissue evidence="1">Skin</tissue>
    </source>
</reference>
<dbReference type="PANTHER" id="PTHR15396">
    <property type="entry name" value="RIBONUCLEASE P PROTEIN SUBUNIT P40"/>
    <property type="match status" value="1"/>
</dbReference>
<accession>A0A0B6ZXS9</accession>
<sequence length="122" mass="13642">DDSASIIITDIVFHRTCTDIGPGSYTSTFTCPEPKYNCPRGCVFQISGFITPQTVLKVWAELRKYTSDHLECLPASLTVHGFPDCCISHNLNSHNFYISGDNLYSLLMLPDNRSWTYVASVT</sequence>
<proteinExistence type="predicted"/>
<dbReference type="GO" id="GO:0004526">
    <property type="term" value="F:ribonuclease P activity"/>
    <property type="evidence" value="ECO:0007669"/>
    <property type="project" value="TreeGrafter"/>
</dbReference>
<dbReference type="InterPro" id="IPR013893">
    <property type="entry name" value="RNase_P_Rpp40"/>
</dbReference>